<reference evidence="2 3" key="1">
    <citation type="submission" date="2020-11" db="EMBL/GenBank/DDBJ databases">
        <title>Pseudomonas fulva producing VIM-24.</title>
        <authorList>
            <person name="Liu S."/>
        </authorList>
    </citation>
    <scope>NUCLEOTIDE SEQUENCE [LARGE SCALE GENOMIC DNA]</scope>
    <source>
        <strain evidence="2 3">ZDHY414</strain>
    </source>
</reference>
<keyword evidence="1" id="KW-1133">Transmembrane helix</keyword>
<name>A0A7S9Q9C3_9PSED</name>
<evidence type="ECO:0000313" key="3">
    <source>
        <dbReference type="Proteomes" id="UP000594430"/>
    </source>
</evidence>
<dbReference type="Proteomes" id="UP000594430">
    <property type="component" value="Chromosome"/>
</dbReference>
<protein>
    <submittedName>
        <fullName evidence="2">Uncharacterized protein</fullName>
    </submittedName>
</protein>
<feature type="transmembrane region" description="Helical" evidence="1">
    <location>
        <begin position="6"/>
        <end position="27"/>
    </location>
</feature>
<evidence type="ECO:0000313" key="2">
    <source>
        <dbReference type="EMBL" id="QPH50633.1"/>
    </source>
</evidence>
<organism evidence="2 3">
    <name type="scientific">Pseudomonas fulva</name>
    <dbReference type="NCBI Taxonomy" id="47880"/>
    <lineage>
        <taxon>Bacteria</taxon>
        <taxon>Pseudomonadati</taxon>
        <taxon>Pseudomonadota</taxon>
        <taxon>Gammaproteobacteria</taxon>
        <taxon>Pseudomonadales</taxon>
        <taxon>Pseudomonadaceae</taxon>
        <taxon>Pseudomonas</taxon>
    </lineage>
</organism>
<feature type="transmembrane region" description="Helical" evidence="1">
    <location>
        <begin position="39"/>
        <end position="63"/>
    </location>
</feature>
<dbReference type="RefSeq" id="WP_196110561.1">
    <property type="nucleotide sequence ID" value="NZ_CP064943.1"/>
</dbReference>
<keyword evidence="1" id="KW-0472">Membrane</keyword>
<proteinExistence type="predicted"/>
<sequence length="94" mass="10069">MQEVFFTAAIIIAIGYLSSMVTGFIVVATFKSFLTFKGAMFLTGIMLVTFWIVPVITAVVSIQSLLLCYKISGAVYAIGVIAYIGYAAKVSPSL</sequence>
<keyword evidence="1" id="KW-0812">Transmembrane</keyword>
<feature type="transmembrane region" description="Helical" evidence="1">
    <location>
        <begin position="69"/>
        <end position="88"/>
    </location>
</feature>
<dbReference type="EMBL" id="CP064946">
    <property type="protein sequence ID" value="QPH50633.1"/>
    <property type="molecule type" value="Genomic_DNA"/>
</dbReference>
<accession>A0A7S9Q9C3</accession>
<gene>
    <name evidence="2" type="ORF">IZU98_08025</name>
</gene>
<dbReference type="AlphaFoldDB" id="A0A7S9Q9C3"/>
<evidence type="ECO:0000256" key="1">
    <source>
        <dbReference type="SAM" id="Phobius"/>
    </source>
</evidence>